<feature type="domain" description="Alcohol dehydrogenase-like C-terminal" evidence="1">
    <location>
        <begin position="206"/>
        <end position="328"/>
    </location>
</feature>
<name>A0A446B7D5_9PEZI</name>
<dbReference type="Pfam" id="PF08240">
    <property type="entry name" value="ADH_N"/>
    <property type="match status" value="1"/>
</dbReference>
<dbReference type="InterPro" id="IPR011032">
    <property type="entry name" value="GroES-like_sf"/>
</dbReference>
<accession>A0A446B7D5</accession>
<reference evidence="3 4" key="1">
    <citation type="submission" date="2018-04" db="EMBL/GenBank/DDBJ databases">
        <authorList>
            <person name="Huttner S."/>
            <person name="Dainat J."/>
        </authorList>
    </citation>
    <scope>NUCLEOTIDE SEQUENCE [LARGE SCALE GENOMIC DNA]</scope>
</reference>
<evidence type="ECO:0000259" key="2">
    <source>
        <dbReference type="Pfam" id="PF08240"/>
    </source>
</evidence>
<dbReference type="InterPro" id="IPR013149">
    <property type="entry name" value="ADH-like_C"/>
</dbReference>
<sequence length="379" mass="39982">MPSTPDLPASMKALIVEAPGQPLQLKTLPVPSATPGSCVVKVLAAEAGHDMPHVIDGTAGFPFPPNFVPGPHAIGRVVATGPDATTLKVGQLVMVEAFIRPRDDPNDVQILWGLTAGFDPAGLKFMGDNWSLGGLAEYTRAPLENCYPLDEKRLCGPPAEGGLGYSVEDLLHLPTQLVALGGLRALDLKPGERVIVAPSTGVFSGAAVQVAVALGAQVVATGRSRATLEALQRQFPPGRVQVVPITGDVAADTAALKQWGPVDAYLDLTPPTAAGATHPRSCFAALRKYGRACMMGVLRDDLAVSHLLLTFNSLTVRGQFMYERADAWLLIKMVEAGVLRLGKEGGNEVVGRFKFEQADEAFALAQKNAKMGKIVAFVP</sequence>
<dbReference type="EMBL" id="OUUZ01000001">
    <property type="protein sequence ID" value="SPQ18421.1"/>
    <property type="molecule type" value="Genomic_DNA"/>
</dbReference>
<evidence type="ECO:0000313" key="4">
    <source>
        <dbReference type="Proteomes" id="UP000289323"/>
    </source>
</evidence>
<dbReference type="Gene3D" id="3.90.180.10">
    <property type="entry name" value="Medium-chain alcohol dehydrogenases, catalytic domain"/>
    <property type="match status" value="1"/>
</dbReference>
<dbReference type="AlphaFoldDB" id="A0A446B7D5"/>
<evidence type="ECO:0000313" key="3">
    <source>
        <dbReference type="EMBL" id="SPQ18421.1"/>
    </source>
</evidence>
<dbReference type="InterPro" id="IPR013154">
    <property type="entry name" value="ADH-like_N"/>
</dbReference>
<proteinExistence type="predicted"/>
<organism evidence="3 4">
    <name type="scientific">Thermothielavioides terrestris</name>
    <dbReference type="NCBI Taxonomy" id="2587410"/>
    <lineage>
        <taxon>Eukaryota</taxon>
        <taxon>Fungi</taxon>
        <taxon>Dikarya</taxon>
        <taxon>Ascomycota</taxon>
        <taxon>Pezizomycotina</taxon>
        <taxon>Sordariomycetes</taxon>
        <taxon>Sordariomycetidae</taxon>
        <taxon>Sordariales</taxon>
        <taxon>Chaetomiaceae</taxon>
        <taxon>Thermothielavioides</taxon>
    </lineage>
</organism>
<dbReference type="GO" id="GO:0016491">
    <property type="term" value="F:oxidoreductase activity"/>
    <property type="evidence" value="ECO:0007669"/>
    <property type="project" value="TreeGrafter"/>
</dbReference>
<dbReference type="SUPFAM" id="SSF51735">
    <property type="entry name" value="NAD(P)-binding Rossmann-fold domains"/>
    <property type="match status" value="1"/>
</dbReference>
<dbReference type="GO" id="GO:0005739">
    <property type="term" value="C:mitochondrion"/>
    <property type="evidence" value="ECO:0007669"/>
    <property type="project" value="TreeGrafter"/>
</dbReference>
<evidence type="ECO:0000259" key="1">
    <source>
        <dbReference type="Pfam" id="PF00107"/>
    </source>
</evidence>
<dbReference type="SUPFAM" id="SSF50129">
    <property type="entry name" value="GroES-like"/>
    <property type="match status" value="1"/>
</dbReference>
<dbReference type="Pfam" id="PF00107">
    <property type="entry name" value="ADH_zinc_N"/>
    <property type="match status" value="1"/>
</dbReference>
<protein>
    <submittedName>
        <fullName evidence="3">03b49c86-c294-40d7-a066-a865d125ad6f</fullName>
    </submittedName>
</protein>
<gene>
    <name evidence="3" type="ORF">TT172_LOCUS840</name>
</gene>
<dbReference type="Proteomes" id="UP000289323">
    <property type="component" value="Unassembled WGS sequence"/>
</dbReference>
<feature type="domain" description="Alcohol dehydrogenase-like N-terminal" evidence="2">
    <location>
        <begin position="35"/>
        <end position="150"/>
    </location>
</feature>
<dbReference type="PANTHER" id="PTHR43677">
    <property type="entry name" value="SHORT-CHAIN DEHYDROGENASE/REDUCTASE"/>
    <property type="match status" value="1"/>
</dbReference>
<dbReference type="InterPro" id="IPR036291">
    <property type="entry name" value="NAD(P)-bd_dom_sf"/>
</dbReference>
<dbReference type="PANTHER" id="PTHR43677:SF4">
    <property type="entry name" value="QUINONE OXIDOREDUCTASE-LIKE PROTEIN 2"/>
    <property type="match status" value="1"/>
</dbReference>
<dbReference type="InterPro" id="IPR051397">
    <property type="entry name" value="Zn-ADH-like_protein"/>
</dbReference>